<dbReference type="PANTHER" id="PTHR28653:SF1">
    <property type="entry name" value="ATPASE SWSAP1"/>
    <property type="match status" value="1"/>
</dbReference>
<name>A0ABR1AT87_POLSC</name>
<keyword evidence="2" id="KW-1185">Reference proteome</keyword>
<gene>
    <name evidence="1" type="ORF">RUM44_009423</name>
</gene>
<evidence type="ECO:0000313" key="2">
    <source>
        <dbReference type="Proteomes" id="UP001359485"/>
    </source>
</evidence>
<dbReference type="Proteomes" id="UP001359485">
    <property type="component" value="Unassembled WGS sequence"/>
</dbReference>
<dbReference type="PANTHER" id="PTHR28653">
    <property type="match status" value="1"/>
</dbReference>
<evidence type="ECO:0008006" key="3">
    <source>
        <dbReference type="Google" id="ProtNLM"/>
    </source>
</evidence>
<reference evidence="1 2" key="1">
    <citation type="submission" date="2023-09" db="EMBL/GenBank/DDBJ databases">
        <title>Genomes of two closely related lineages of the louse Polyplax serrata with different host specificities.</title>
        <authorList>
            <person name="Martinu J."/>
            <person name="Tarabai H."/>
            <person name="Stefka J."/>
            <person name="Hypsa V."/>
        </authorList>
    </citation>
    <scope>NUCLEOTIDE SEQUENCE [LARGE SCALE GENOMIC DNA]</scope>
    <source>
        <strain evidence="1">98ZLc_SE</strain>
    </source>
</reference>
<organism evidence="1 2">
    <name type="scientific">Polyplax serrata</name>
    <name type="common">Common mouse louse</name>
    <dbReference type="NCBI Taxonomy" id="468196"/>
    <lineage>
        <taxon>Eukaryota</taxon>
        <taxon>Metazoa</taxon>
        <taxon>Ecdysozoa</taxon>
        <taxon>Arthropoda</taxon>
        <taxon>Hexapoda</taxon>
        <taxon>Insecta</taxon>
        <taxon>Pterygota</taxon>
        <taxon>Neoptera</taxon>
        <taxon>Paraneoptera</taxon>
        <taxon>Psocodea</taxon>
        <taxon>Troctomorpha</taxon>
        <taxon>Phthiraptera</taxon>
        <taxon>Anoplura</taxon>
        <taxon>Polyplacidae</taxon>
        <taxon>Polyplax</taxon>
    </lineage>
</organism>
<accession>A0ABR1AT87</accession>
<proteinExistence type="predicted"/>
<sequence length="220" mass="25386">MDKAKTLLLVTSHGSASIFPFLFEFTKYWATRGRQLLYISKTRIESLPPSLGETGHPDVEILKLLQFMYLSSWKDLLYQLATIRIRGFRVCAIVVDNLADYFDDKPEHRSYEDHVSCVCANLLFAIQTISKNNPGNVALLCGYVSQNSTIERNVIKNFFHNVWEIKSMDDKTLSVVKRTKGKLNEIVSFTYRCEDNFQSDRDQSNSKMNLIEIIKKVIEE</sequence>
<dbReference type="EMBL" id="JAWJWF010000045">
    <property type="protein sequence ID" value="KAK6626946.1"/>
    <property type="molecule type" value="Genomic_DNA"/>
</dbReference>
<protein>
    <recommendedName>
        <fullName evidence="3">XRCC2</fullName>
    </recommendedName>
</protein>
<evidence type="ECO:0000313" key="1">
    <source>
        <dbReference type="EMBL" id="KAK6626946.1"/>
    </source>
</evidence>
<comment type="caution">
    <text evidence="1">The sequence shown here is derived from an EMBL/GenBank/DDBJ whole genome shotgun (WGS) entry which is preliminary data.</text>
</comment>